<evidence type="ECO:0000256" key="1">
    <source>
        <dbReference type="ARBA" id="ARBA00004651"/>
    </source>
</evidence>
<feature type="transmembrane region" description="Helical" evidence="8">
    <location>
        <begin position="225"/>
        <end position="248"/>
    </location>
</feature>
<feature type="transmembrane region" description="Helical" evidence="8">
    <location>
        <begin position="127"/>
        <end position="148"/>
    </location>
</feature>
<dbReference type="KEGG" id="eaz:JHT90_00580"/>
<feature type="transmembrane region" description="Helical" evidence="8">
    <location>
        <begin position="33"/>
        <end position="52"/>
    </location>
</feature>
<feature type="transmembrane region" description="Helical" evidence="8">
    <location>
        <begin position="254"/>
        <end position="275"/>
    </location>
</feature>
<dbReference type="Gene3D" id="1.20.1530.20">
    <property type="match status" value="2"/>
</dbReference>
<evidence type="ECO:0000256" key="3">
    <source>
        <dbReference type="ARBA" id="ARBA00022448"/>
    </source>
</evidence>
<organism evidence="9 10">
    <name type="scientific">Entomomonas asaccharolytica</name>
    <dbReference type="NCBI Taxonomy" id="2785331"/>
    <lineage>
        <taxon>Bacteria</taxon>
        <taxon>Pseudomonadati</taxon>
        <taxon>Pseudomonadota</taxon>
        <taxon>Gammaproteobacteria</taxon>
        <taxon>Pseudomonadales</taxon>
        <taxon>Pseudomonadaceae</taxon>
        <taxon>Entomomonas</taxon>
    </lineage>
</organism>
<reference evidence="9 10" key="1">
    <citation type="submission" date="2021-01" db="EMBL/GenBank/DDBJ databases">
        <title>Entomomonas sp. F2A isolated from a house cricket (Acheta domesticus).</title>
        <authorList>
            <person name="Spergser J."/>
            <person name="Busse H.-J."/>
        </authorList>
    </citation>
    <scope>NUCLEOTIDE SEQUENCE [LARGE SCALE GENOMIC DNA]</scope>
    <source>
        <strain evidence="9 10">F2A</strain>
    </source>
</reference>
<dbReference type="AlphaFoldDB" id="A0A974NFV2"/>
<dbReference type="InterPro" id="IPR004776">
    <property type="entry name" value="Mem_transp_PIN-like"/>
</dbReference>
<keyword evidence="5 8" id="KW-0812">Transmembrane</keyword>
<feature type="transmembrane region" description="Helical" evidence="8">
    <location>
        <begin position="287"/>
        <end position="307"/>
    </location>
</feature>
<dbReference type="InterPro" id="IPR038770">
    <property type="entry name" value="Na+/solute_symporter_sf"/>
</dbReference>
<keyword evidence="3" id="KW-0813">Transport</keyword>
<evidence type="ECO:0000256" key="7">
    <source>
        <dbReference type="ARBA" id="ARBA00023136"/>
    </source>
</evidence>
<dbReference type="Pfam" id="PF03547">
    <property type="entry name" value="Mem_trans"/>
    <property type="match status" value="1"/>
</dbReference>
<gene>
    <name evidence="9" type="ORF">JHT90_00580</name>
</gene>
<dbReference type="GO" id="GO:0005886">
    <property type="term" value="C:plasma membrane"/>
    <property type="evidence" value="ECO:0007669"/>
    <property type="project" value="UniProtKB-SubCell"/>
</dbReference>
<evidence type="ECO:0000256" key="2">
    <source>
        <dbReference type="ARBA" id="ARBA00010145"/>
    </source>
</evidence>
<feature type="transmembrane region" description="Helical" evidence="8">
    <location>
        <begin position="95"/>
        <end position="115"/>
    </location>
</feature>
<dbReference type="GO" id="GO:0055085">
    <property type="term" value="P:transmembrane transport"/>
    <property type="evidence" value="ECO:0007669"/>
    <property type="project" value="InterPro"/>
</dbReference>
<name>A0A974NFV2_9GAMM</name>
<dbReference type="PANTHER" id="PTHR36838">
    <property type="entry name" value="AUXIN EFFLUX CARRIER FAMILY PROTEIN"/>
    <property type="match status" value="1"/>
</dbReference>
<sequence>MTTLLITLPIFAYIFIGWLAAKSRYVSDKVCDGLSEYVFSIAVPVLIMMTLAQTSSEDPIIPTYWVSYFGACAIAWGITMLLTKKLLKRPHKETVICGYATSQANTVFMGIPLILDVYGQAGSVPLFMLLAIHLPIMLGAASFLIELGGSEKFFTKLKRIVLTICTNPIFVALIIGSFLHYFAIKPQGTIKTILESIAGTASTCALISLGMALNRYRIKDDLKCASIIVVGKLIIHPLAVWVLAFYVFELPPVYAGVAVLFATLPVGVNAYLLSFYYKTAERPVSSAVLISTVLSVFSVSIWLSLLLKMQ</sequence>
<evidence type="ECO:0000256" key="5">
    <source>
        <dbReference type="ARBA" id="ARBA00022692"/>
    </source>
</evidence>
<proteinExistence type="inferred from homology"/>
<keyword evidence="7 8" id="KW-0472">Membrane</keyword>
<accession>A0A974NFV2</accession>
<keyword evidence="10" id="KW-1185">Reference proteome</keyword>
<comment type="similarity">
    <text evidence="2">Belongs to the auxin efflux carrier (TC 2.A.69) family.</text>
</comment>
<evidence type="ECO:0000256" key="6">
    <source>
        <dbReference type="ARBA" id="ARBA00022989"/>
    </source>
</evidence>
<dbReference type="RefSeq" id="WP_201092831.1">
    <property type="nucleotide sequence ID" value="NZ_CP067393.1"/>
</dbReference>
<feature type="transmembrane region" description="Helical" evidence="8">
    <location>
        <begin position="6"/>
        <end position="21"/>
    </location>
</feature>
<dbReference type="EMBL" id="CP067393">
    <property type="protein sequence ID" value="QQP85793.1"/>
    <property type="molecule type" value="Genomic_DNA"/>
</dbReference>
<evidence type="ECO:0000313" key="9">
    <source>
        <dbReference type="EMBL" id="QQP85793.1"/>
    </source>
</evidence>
<keyword evidence="6 8" id="KW-1133">Transmembrane helix</keyword>
<evidence type="ECO:0000256" key="4">
    <source>
        <dbReference type="ARBA" id="ARBA00022475"/>
    </source>
</evidence>
<feature type="transmembrane region" description="Helical" evidence="8">
    <location>
        <begin position="196"/>
        <end position="213"/>
    </location>
</feature>
<feature type="transmembrane region" description="Helical" evidence="8">
    <location>
        <begin position="64"/>
        <end position="83"/>
    </location>
</feature>
<dbReference type="PANTHER" id="PTHR36838:SF3">
    <property type="entry name" value="TRANSPORTER AUXIN EFFLUX CARRIER EC FAMILY"/>
    <property type="match status" value="1"/>
</dbReference>
<comment type="subcellular location">
    <subcellularLocation>
        <location evidence="1">Cell membrane</location>
        <topology evidence="1">Multi-pass membrane protein</topology>
    </subcellularLocation>
</comment>
<protein>
    <submittedName>
        <fullName evidence="9">AEC family transporter</fullName>
    </submittedName>
</protein>
<evidence type="ECO:0000256" key="8">
    <source>
        <dbReference type="SAM" id="Phobius"/>
    </source>
</evidence>
<dbReference type="Proteomes" id="UP000595278">
    <property type="component" value="Chromosome"/>
</dbReference>
<keyword evidence="4" id="KW-1003">Cell membrane</keyword>
<feature type="transmembrane region" description="Helical" evidence="8">
    <location>
        <begin position="160"/>
        <end position="184"/>
    </location>
</feature>
<evidence type="ECO:0000313" key="10">
    <source>
        <dbReference type="Proteomes" id="UP000595278"/>
    </source>
</evidence>